<dbReference type="Pfam" id="PF23493">
    <property type="entry name" value="CysS_C"/>
    <property type="match status" value="1"/>
</dbReference>
<organism evidence="2 3">
    <name type="scientific">Prorocentrum cordatum</name>
    <dbReference type="NCBI Taxonomy" id="2364126"/>
    <lineage>
        <taxon>Eukaryota</taxon>
        <taxon>Sar</taxon>
        <taxon>Alveolata</taxon>
        <taxon>Dinophyceae</taxon>
        <taxon>Prorocentrales</taxon>
        <taxon>Prorocentraceae</taxon>
        <taxon>Prorocentrum</taxon>
    </lineage>
</organism>
<dbReference type="EMBL" id="CAUYUJ010009524">
    <property type="protein sequence ID" value="CAK0827023.1"/>
    <property type="molecule type" value="Genomic_DNA"/>
</dbReference>
<evidence type="ECO:0000259" key="1">
    <source>
        <dbReference type="Pfam" id="PF23493"/>
    </source>
</evidence>
<keyword evidence="3" id="KW-1185">Reference proteome</keyword>
<name>A0ABN9S5D3_9DINO</name>
<feature type="domain" description="Cysteinyl-tRNA ligase anticodon binding" evidence="1">
    <location>
        <begin position="254"/>
        <end position="294"/>
    </location>
</feature>
<gene>
    <name evidence="2" type="ORF">PCOR1329_LOCUS26650</name>
</gene>
<protein>
    <recommendedName>
        <fullName evidence="1">Cysteinyl-tRNA ligase anticodon binding domain-containing protein</fullName>
    </recommendedName>
</protein>
<dbReference type="Proteomes" id="UP001189429">
    <property type="component" value="Unassembled WGS sequence"/>
</dbReference>
<dbReference type="Gene3D" id="1.20.120.1910">
    <property type="entry name" value="Cysteine-tRNA ligase, C-terminal anti-codon recognition domain"/>
    <property type="match status" value="3"/>
</dbReference>
<reference evidence="2" key="1">
    <citation type="submission" date="2023-10" db="EMBL/GenBank/DDBJ databases">
        <authorList>
            <person name="Chen Y."/>
            <person name="Shah S."/>
            <person name="Dougan E. K."/>
            <person name="Thang M."/>
            <person name="Chan C."/>
        </authorList>
    </citation>
    <scope>NUCLEOTIDE SEQUENCE [LARGE SCALE GENOMIC DNA]</scope>
</reference>
<accession>A0ABN9S5D3</accession>
<comment type="caution">
    <text evidence="2">The sequence shown here is derived from an EMBL/GenBank/DDBJ whole genome shotgun (WGS) entry which is preliminary data.</text>
</comment>
<sequence>VLPGTVISKLIAERERFRAGQDYAAADEIRVKLAEHGVEIVDNQRIWKCTDGRQGVIVTGGHEAVCIIADEEIMARVREREEHRLNRNWQAADEVREALRIQGVEVMDAQRQWLTTDGRSGTYEAAGAPMVPADICSLLGGASAGAASLGALGLGSLGVLGSLGALGGAASPGLDHSAAMRAASAQAGLGIQKPSVDPTAAVAAQAISALSGLLAQRGQVTPQQLQTMQQLQQSLLAAPQAAAPVSTGMTFSTPSIAALVAGREQARDRRDFTAADSIRTDLRSHGVEVWDKDKVWRCTDGRSGSLSAVVGGF</sequence>
<dbReference type="InterPro" id="IPR056411">
    <property type="entry name" value="CysS_C"/>
</dbReference>
<dbReference type="SUPFAM" id="SSF47323">
    <property type="entry name" value="Anticodon-binding domain of a subclass of class I aminoacyl-tRNA synthetases"/>
    <property type="match status" value="3"/>
</dbReference>
<proteinExistence type="predicted"/>
<evidence type="ECO:0000313" key="3">
    <source>
        <dbReference type="Proteomes" id="UP001189429"/>
    </source>
</evidence>
<evidence type="ECO:0000313" key="2">
    <source>
        <dbReference type="EMBL" id="CAK0827023.1"/>
    </source>
</evidence>
<dbReference type="InterPro" id="IPR009080">
    <property type="entry name" value="tRNAsynth_Ia_anticodon-bd"/>
</dbReference>
<feature type="non-terminal residue" evidence="2">
    <location>
        <position position="1"/>
    </location>
</feature>